<organism evidence="2 3">
    <name type="scientific">Alteribacillus bidgolensis</name>
    <dbReference type="NCBI Taxonomy" id="930129"/>
    <lineage>
        <taxon>Bacteria</taxon>
        <taxon>Bacillati</taxon>
        <taxon>Bacillota</taxon>
        <taxon>Bacilli</taxon>
        <taxon>Bacillales</taxon>
        <taxon>Bacillaceae</taxon>
        <taxon>Alteribacillus</taxon>
    </lineage>
</organism>
<dbReference type="STRING" id="930129.SAMN05216352_10660"/>
<proteinExistence type="predicted"/>
<dbReference type="RefSeq" id="WP_091584950.1">
    <property type="nucleotide sequence ID" value="NZ_FNDU01000006.1"/>
</dbReference>
<evidence type="ECO:0000259" key="1">
    <source>
        <dbReference type="PROSITE" id="PS51831"/>
    </source>
</evidence>
<dbReference type="EMBL" id="FNDU01000006">
    <property type="protein sequence ID" value="SDI26699.1"/>
    <property type="molecule type" value="Genomic_DNA"/>
</dbReference>
<dbReference type="Pfam" id="PF01966">
    <property type="entry name" value="HD"/>
    <property type="match status" value="1"/>
</dbReference>
<evidence type="ECO:0000313" key="2">
    <source>
        <dbReference type="EMBL" id="SDI26699.1"/>
    </source>
</evidence>
<dbReference type="SMART" id="SM00471">
    <property type="entry name" value="HDc"/>
    <property type="match status" value="1"/>
</dbReference>
<name>A0A1G8J624_9BACI</name>
<dbReference type="Gene3D" id="1.10.3210.10">
    <property type="entry name" value="Hypothetical protein af1432"/>
    <property type="match status" value="1"/>
</dbReference>
<dbReference type="OrthoDB" id="2352233at2"/>
<evidence type="ECO:0000313" key="3">
    <source>
        <dbReference type="Proteomes" id="UP000199017"/>
    </source>
</evidence>
<reference evidence="2 3" key="1">
    <citation type="submission" date="2016-10" db="EMBL/GenBank/DDBJ databases">
        <authorList>
            <person name="de Groot N.N."/>
        </authorList>
    </citation>
    <scope>NUCLEOTIDE SEQUENCE [LARGE SCALE GENOMIC DNA]</scope>
    <source>
        <strain evidence="3">P4B,CCM 7963,CECT 7998,DSM 25260,IBRC-M 10614,KCTC 13821</strain>
    </source>
</reference>
<dbReference type="AlphaFoldDB" id="A0A1G8J624"/>
<keyword evidence="3" id="KW-1185">Reference proteome</keyword>
<protein>
    <recommendedName>
        <fullName evidence="1">HD domain-containing protein</fullName>
    </recommendedName>
</protein>
<dbReference type="InterPro" id="IPR003607">
    <property type="entry name" value="HD/PDEase_dom"/>
</dbReference>
<gene>
    <name evidence="2" type="ORF">SAMN05216352_10660</name>
</gene>
<feature type="domain" description="HD" evidence="1">
    <location>
        <begin position="23"/>
        <end position="139"/>
    </location>
</feature>
<dbReference type="PROSITE" id="PS51831">
    <property type="entry name" value="HD"/>
    <property type="match status" value="1"/>
</dbReference>
<dbReference type="InterPro" id="IPR006674">
    <property type="entry name" value="HD_domain"/>
</dbReference>
<dbReference type="Proteomes" id="UP000199017">
    <property type="component" value="Unassembled WGS sequence"/>
</dbReference>
<dbReference type="SUPFAM" id="SSF109604">
    <property type="entry name" value="HD-domain/PDEase-like"/>
    <property type="match status" value="1"/>
</dbReference>
<dbReference type="CDD" id="cd00077">
    <property type="entry name" value="HDc"/>
    <property type="match status" value="1"/>
</dbReference>
<sequence>MRSVTLEQLFEHPITQKYVKRAGLAHAISASYHAFRLAKQKGVNPDLAVKAAFLHDMGHYTWYRNGEWDFELYKENDIHAIKGAERAHKLLIRLGEDRKIAKEIALAVLLHTDSYLPEGQLYRSQLQQIVALADEMDEEPSGNHHYRKISDSKARKKIAQLDEMIDQALVSEAYEQTSEVQ</sequence>
<accession>A0A1G8J624</accession>